<feature type="chain" id="PRO_5046159987" description="HNH endonuclease" evidence="1">
    <location>
        <begin position="24"/>
        <end position="345"/>
    </location>
</feature>
<dbReference type="EMBL" id="JBANDC010000002">
    <property type="protein sequence ID" value="MEM4986283.1"/>
    <property type="molecule type" value="Genomic_DNA"/>
</dbReference>
<dbReference type="RefSeq" id="WP_342828105.1">
    <property type="nucleotide sequence ID" value="NZ_JBANDC010000002.1"/>
</dbReference>
<keyword evidence="3" id="KW-1185">Reference proteome</keyword>
<proteinExistence type="predicted"/>
<evidence type="ECO:0000313" key="2">
    <source>
        <dbReference type="EMBL" id="MEM4986283.1"/>
    </source>
</evidence>
<evidence type="ECO:0000313" key="3">
    <source>
        <dbReference type="Proteomes" id="UP001495910"/>
    </source>
</evidence>
<gene>
    <name evidence="2" type="ORF">V8G57_02670</name>
</gene>
<comment type="caution">
    <text evidence="2">The sequence shown here is derived from an EMBL/GenBank/DDBJ whole genome shotgun (WGS) entry which is preliminary data.</text>
</comment>
<organism evidence="2 3">
    <name type="scientific">Collimonas rhizosphaerae</name>
    <dbReference type="NCBI Taxonomy" id="3126357"/>
    <lineage>
        <taxon>Bacteria</taxon>
        <taxon>Pseudomonadati</taxon>
        <taxon>Pseudomonadota</taxon>
        <taxon>Betaproteobacteria</taxon>
        <taxon>Burkholderiales</taxon>
        <taxon>Oxalobacteraceae</taxon>
        <taxon>Collimonas</taxon>
    </lineage>
</organism>
<name>A0ABU9PQM6_9BURK</name>
<feature type="signal peptide" evidence="1">
    <location>
        <begin position="1"/>
        <end position="23"/>
    </location>
</feature>
<dbReference type="Proteomes" id="UP001495910">
    <property type="component" value="Unassembled WGS sequence"/>
</dbReference>
<protein>
    <recommendedName>
        <fullName evidence="4">HNH endonuclease</fullName>
    </recommendedName>
</protein>
<evidence type="ECO:0000256" key="1">
    <source>
        <dbReference type="SAM" id="SignalP"/>
    </source>
</evidence>
<accession>A0ABU9PQM6</accession>
<evidence type="ECO:0008006" key="4">
    <source>
        <dbReference type="Google" id="ProtNLM"/>
    </source>
</evidence>
<sequence>MAIIISRYKILMAMVSVSTPTTAATSPFELSADQQKRWAPRSNVKGARVSDGRSTARSYFPLHAKRGLIIRDKYRIFAVFGGAGMDQGKSSNTGICALCKQTRILQNSHLMPKWAYKRLQKTPLGREDPIRVSDGSALYTSEQVTRHLLCEDCENRFSQREDYVAEITKIDANGNLKILQGIKRLNAPERFLIELDNSIDAEKLAYFSASIIWRAGAMGLDCRLGLYEPEFRGYLLGNADFPASAAVGMALLESSLLIANPENWVSLPSSVHAYPVWIHGFIVCGLAFRCHVGRALDPKMKHVCLVRANPKKYAALLPADKLGDFRAVFDKLASAIPRGKLAGKP</sequence>
<keyword evidence="1" id="KW-0732">Signal</keyword>
<reference evidence="2 3" key="1">
    <citation type="submission" date="2024-02" db="EMBL/GenBank/DDBJ databases">
        <title>Draft genome sequence of Collimonas sp. strain H4R21, an effective mineral-weathering bacterial strain isolated from the beech rhizosphere.</title>
        <authorList>
            <person name="Morin E."/>
            <person name="Uroz S."/>
            <person name="Leveau J.H.J."/>
            <person name="Kumar R."/>
            <person name="Rey M.W."/>
            <person name="Pham J."/>
        </authorList>
    </citation>
    <scope>NUCLEOTIDE SEQUENCE [LARGE SCALE GENOMIC DNA]</scope>
    <source>
        <strain evidence="2 3">H4R21</strain>
    </source>
</reference>